<evidence type="ECO:0000256" key="1">
    <source>
        <dbReference type="SAM" id="MobiDB-lite"/>
    </source>
</evidence>
<keyword evidence="3" id="KW-1185">Reference proteome</keyword>
<feature type="region of interest" description="Disordered" evidence="1">
    <location>
        <begin position="1"/>
        <end position="149"/>
    </location>
</feature>
<feature type="compositionally biased region" description="Polar residues" evidence="1">
    <location>
        <begin position="1"/>
        <end position="14"/>
    </location>
</feature>
<dbReference type="KEGG" id="mlr:MELLADRAFT_92612"/>
<feature type="compositionally biased region" description="Polar residues" evidence="1">
    <location>
        <begin position="90"/>
        <end position="100"/>
    </location>
</feature>
<protein>
    <submittedName>
        <fullName evidence="2">Uncharacterized protein</fullName>
    </submittedName>
</protein>
<proteinExistence type="predicted"/>
<reference evidence="3" key="1">
    <citation type="journal article" date="2011" name="Proc. Natl. Acad. Sci. U.S.A.">
        <title>Obligate biotrophy features unraveled by the genomic analysis of rust fungi.</title>
        <authorList>
            <person name="Duplessis S."/>
            <person name="Cuomo C.A."/>
            <person name="Lin Y.-C."/>
            <person name="Aerts A."/>
            <person name="Tisserant E."/>
            <person name="Veneault-Fourrey C."/>
            <person name="Joly D.L."/>
            <person name="Hacquard S."/>
            <person name="Amselem J."/>
            <person name="Cantarel B.L."/>
            <person name="Chiu R."/>
            <person name="Coutinho P.M."/>
            <person name="Feau N."/>
            <person name="Field M."/>
            <person name="Frey P."/>
            <person name="Gelhaye E."/>
            <person name="Goldberg J."/>
            <person name="Grabherr M.G."/>
            <person name="Kodira C.D."/>
            <person name="Kohler A."/>
            <person name="Kuees U."/>
            <person name="Lindquist E.A."/>
            <person name="Lucas S.M."/>
            <person name="Mago R."/>
            <person name="Mauceli E."/>
            <person name="Morin E."/>
            <person name="Murat C."/>
            <person name="Pangilinan J.L."/>
            <person name="Park R."/>
            <person name="Pearson M."/>
            <person name="Quesneville H."/>
            <person name="Rouhier N."/>
            <person name="Sakthikumar S."/>
            <person name="Salamov A.A."/>
            <person name="Schmutz J."/>
            <person name="Selles B."/>
            <person name="Shapiro H."/>
            <person name="Tanguay P."/>
            <person name="Tuskan G.A."/>
            <person name="Henrissat B."/>
            <person name="Van de Peer Y."/>
            <person name="Rouze P."/>
            <person name="Ellis J.G."/>
            <person name="Dodds P.N."/>
            <person name="Schein J.E."/>
            <person name="Zhong S."/>
            <person name="Hamelin R.C."/>
            <person name="Grigoriev I.V."/>
            <person name="Szabo L.J."/>
            <person name="Martin F."/>
        </authorList>
    </citation>
    <scope>NUCLEOTIDE SEQUENCE [LARGE SCALE GENOMIC DNA]</scope>
    <source>
        <strain evidence="3">98AG31 / pathotype 3-4-7</strain>
    </source>
</reference>
<organism evidence="3">
    <name type="scientific">Melampsora larici-populina (strain 98AG31 / pathotype 3-4-7)</name>
    <name type="common">Poplar leaf rust fungus</name>
    <dbReference type="NCBI Taxonomy" id="747676"/>
    <lineage>
        <taxon>Eukaryota</taxon>
        <taxon>Fungi</taxon>
        <taxon>Dikarya</taxon>
        <taxon>Basidiomycota</taxon>
        <taxon>Pucciniomycotina</taxon>
        <taxon>Pucciniomycetes</taxon>
        <taxon>Pucciniales</taxon>
        <taxon>Melampsoraceae</taxon>
        <taxon>Melampsora</taxon>
    </lineage>
</organism>
<dbReference type="InParanoid" id="F4S267"/>
<evidence type="ECO:0000313" key="3">
    <source>
        <dbReference type="Proteomes" id="UP000001072"/>
    </source>
</evidence>
<feature type="region of interest" description="Disordered" evidence="1">
    <location>
        <begin position="188"/>
        <end position="207"/>
    </location>
</feature>
<dbReference type="Proteomes" id="UP000001072">
    <property type="component" value="Unassembled WGS sequence"/>
</dbReference>
<accession>F4S267</accession>
<name>F4S267_MELLP</name>
<dbReference type="VEuPathDB" id="FungiDB:MELLADRAFT_92612"/>
<dbReference type="AlphaFoldDB" id="F4S267"/>
<gene>
    <name evidence="2" type="ORF">MELLADRAFT_92612</name>
</gene>
<dbReference type="HOGENOM" id="CLU_026022_0_0_1"/>
<feature type="compositionally biased region" description="Polar residues" evidence="1">
    <location>
        <begin position="188"/>
        <end position="197"/>
    </location>
</feature>
<feature type="compositionally biased region" description="Polar residues" evidence="1">
    <location>
        <begin position="126"/>
        <end position="140"/>
    </location>
</feature>
<evidence type="ECO:0000313" key="2">
    <source>
        <dbReference type="EMBL" id="EGG01309.1"/>
    </source>
</evidence>
<feature type="compositionally biased region" description="Polar residues" evidence="1">
    <location>
        <begin position="59"/>
        <end position="72"/>
    </location>
</feature>
<dbReference type="GeneID" id="18936308"/>
<sequence length="458" mass="50784">MSNTTRKNTNTENFNEMMRRSSNRLRGGSVPPPDSDIVVPTPAIASRRGRGRGRGRENCPTSNRNRNQSSFTPVVRLTVPGEEQAATEPAMNTSTGVPPNSQDPPEATGTSVLHSGGLLSRDDVNFGQNTRSPTRRNTVTMAGDSPPRGFHSWLKANGYTVVSKTPSDQPALNGINATINKVVTPSQTVQTPSVTHQVSKEKTSTRKAPIQVNLTKDDDVSKSTEKKKVKVSDAGIEVNGLVVLSPYFDAKMKPFEGYIPLSIFNPQWLRLDLVRQSQRVKKKKDSDDDRYNGLEIPDEWRMNFDVADKFVIHKENVMAIKQECSSEIMAFCYDQAIRSTVMTFKNADGKLANPAIRDENQECDARLETEGLGDFQPRFQSDNPYAEGQPKANIHPITGEYQAFSNHKQYSNTNTNANQATDYGKPNACSWLFANPSMKVRVARVTNTLRREGVKVGM</sequence>
<dbReference type="EMBL" id="GL883139">
    <property type="protein sequence ID" value="EGG01309.1"/>
    <property type="molecule type" value="Genomic_DNA"/>
</dbReference>
<dbReference type="RefSeq" id="XP_007415410.1">
    <property type="nucleotide sequence ID" value="XM_007415348.1"/>
</dbReference>